<accession>A0ABM9G3P2</accession>
<proteinExistence type="inferred from homology"/>
<dbReference type="Pfam" id="PF06925">
    <property type="entry name" value="MGDG_synth"/>
    <property type="match status" value="1"/>
</dbReference>
<name>A0ABM9G3P2_9BACL</name>
<protein>
    <submittedName>
        <fullName evidence="7">Galactosyldiacylglycerol synthase</fullName>
    </submittedName>
</protein>
<feature type="domain" description="Glycosyl transferase family 28 C-terminal" evidence="5">
    <location>
        <begin position="204"/>
        <end position="298"/>
    </location>
</feature>
<keyword evidence="8" id="KW-1185">Reference proteome</keyword>
<dbReference type="InterPro" id="IPR009695">
    <property type="entry name" value="Diacylglyc_glucosyltr_N"/>
</dbReference>
<dbReference type="EMBL" id="CALYLO010000005">
    <property type="protein sequence ID" value="CAH8246351.1"/>
    <property type="molecule type" value="Genomic_DNA"/>
</dbReference>
<evidence type="ECO:0000256" key="4">
    <source>
        <dbReference type="ARBA" id="ARBA00022679"/>
    </source>
</evidence>
<evidence type="ECO:0000259" key="5">
    <source>
        <dbReference type="Pfam" id="PF04101"/>
    </source>
</evidence>
<dbReference type="RefSeq" id="WP_249725646.1">
    <property type="nucleotide sequence ID" value="NZ_AP031286.1"/>
</dbReference>
<gene>
    <name evidence="7" type="ORF">WJ0W_003586</name>
</gene>
<dbReference type="Gene3D" id="3.40.50.2000">
    <property type="entry name" value="Glycogen Phosphorylase B"/>
    <property type="match status" value="1"/>
</dbReference>
<reference evidence="7" key="1">
    <citation type="submission" date="2022-06" db="EMBL/GenBank/DDBJ databases">
        <authorList>
            <person name="Dietemann V."/>
            <person name="Ory F."/>
            <person name="Dainat B."/>
            <person name="Oberhansli S."/>
        </authorList>
    </citation>
    <scope>NUCLEOTIDE SEQUENCE</scope>
    <source>
        <strain evidence="7">Ena-SAMPLE-TAB-26-04-2022-14:26:32:270-5432</strain>
    </source>
</reference>
<organism evidence="7 8">
    <name type="scientific">Paenibacillus melissococcoides</name>
    <dbReference type="NCBI Taxonomy" id="2912268"/>
    <lineage>
        <taxon>Bacteria</taxon>
        <taxon>Bacillati</taxon>
        <taxon>Bacillota</taxon>
        <taxon>Bacilli</taxon>
        <taxon>Bacillales</taxon>
        <taxon>Paenibacillaceae</taxon>
        <taxon>Paenibacillus</taxon>
    </lineage>
</organism>
<evidence type="ECO:0000256" key="1">
    <source>
        <dbReference type="ARBA" id="ARBA00004370"/>
    </source>
</evidence>
<evidence type="ECO:0000259" key="6">
    <source>
        <dbReference type="Pfam" id="PF06925"/>
    </source>
</evidence>
<sequence>MKKKILILSQLFGSGHTKAAEALAQGIAQLEPSIHTQIVEIGKMLHPKSTAIFFHSYKKLITMYPWLWKKIYESKQSQPISDWLQFTIYQLFHRKLEQMLDQIQPDLVICTHPFNSSSIARLKKRGYPINLCTVITDFHAHGMWVQPEVDLYLVSDDDVHQQLRKMGIPKYRIAVTGIPVKSNFWKKTDKQEARRRLHLKDLPTVMIMGGGLGLGGIQELAHSLIKWREFVQILICTGYNDSLRFALQRNAHFQHQHIVILGFVDMIDTLLDAADLLITKPGGLTCFEALSKGVPMLIFQPICRLSNNVTQTRCHKKMWENGGNPDIIKD</sequence>
<dbReference type="SUPFAM" id="SSF53756">
    <property type="entry name" value="UDP-Glycosyltransferase/glycogen phosphorylase"/>
    <property type="match status" value="1"/>
</dbReference>
<dbReference type="PANTHER" id="PTHR43025:SF3">
    <property type="entry name" value="MONOGALACTOSYLDIACYLGLYCEROL SYNTHASE 1, CHLOROPLASTIC"/>
    <property type="match status" value="1"/>
</dbReference>
<comment type="subcellular location">
    <subcellularLocation>
        <location evidence="1">Membrane</location>
    </subcellularLocation>
</comment>
<evidence type="ECO:0000256" key="2">
    <source>
        <dbReference type="ARBA" id="ARBA00006962"/>
    </source>
</evidence>
<evidence type="ECO:0000313" key="7">
    <source>
        <dbReference type="EMBL" id="CAH8246351.1"/>
    </source>
</evidence>
<dbReference type="InterPro" id="IPR050519">
    <property type="entry name" value="Glycosyltransf_28_UgtP"/>
</dbReference>
<feature type="domain" description="Diacylglycerol glucosyltransferase N-terminal" evidence="6">
    <location>
        <begin position="16"/>
        <end position="180"/>
    </location>
</feature>
<dbReference type="PANTHER" id="PTHR43025">
    <property type="entry name" value="MONOGALACTOSYLDIACYLGLYCEROL SYNTHASE"/>
    <property type="match status" value="1"/>
</dbReference>
<comment type="caution">
    <text evidence="7">The sequence shown here is derived from an EMBL/GenBank/DDBJ whole genome shotgun (WGS) entry which is preliminary data.</text>
</comment>
<evidence type="ECO:0000256" key="3">
    <source>
        <dbReference type="ARBA" id="ARBA00022676"/>
    </source>
</evidence>
<dbReference type="InterPro" id="IPR007235">
    <property type="entry name" value="Glyco_trans_28_C"/>
</dbReference>
<keyword evidence="4" id="KW-0808">Transferase</keyword>
<dbReference type="Proteomes" id="UP001154322">
    <property type="component" value="Unassembled WGS sequence"/>
</dbReference>
<dbReference type="Pfam" id="PF04101">
    <property type="entry name" value="Glyco_tran_28_C"/>
    <property type="match status" value="1"/>
</dbReference>
<comment type="similarity">
    <text evidence="2">Belongs to the glycosyltransferase 28 family.</text>
</comment>
<evidence type="ECO:0000313" key="8">
    <source>
        <dbReference type="Proteomes" id="UP001154322"/>
    </source>
</evidence>
<keyword evidence="3" id="KW-0328">Glycosyltransferase</keyword>